<name>A0ABR5F9Y8_9MYCO</name>
<gene>
    <name evidence="1" type="ORF">ABW16_21360</name>
</gene>
<dbReference type="EMBL" id="LDPO01000027">
    <property type="protein sequence ID" value="KLO25868.1"/>
    <property type="molecule type" value="Genomic_DNA"/>
</dbReference>
<organism evidence="1 2">
    <name type="scientific">Mycolicibacter heraklionensis</name>
    <dbReference type="NCBI Taxonomy" id="512402"/>
    <lineage>
        <taxon>Bacteria</taxon>
        <taxon>Bacillati</taxon>
        <taxon>Actinomycetota</taxon>
        <taxon>Actinomycetes</taxon>
        <taxon>Mycobacteriales</taxon>
        <taxon>Mycobacteriaceae</taxon>
        <taxon>Mycolicibacter</taxon>
    </lineage>
</organism>
<sequence>MSELEPINHSIPGGDVGSFAHVQASFHLERIPNCAGVTVNSLGIRLYLGDLAVTMQPDVWRPIIAALNAALAEVDGTQPVSIPDNLDALMAAIEDAEVLDGAL</sequence>
<evidence type="ECO:0000313" key="2">
    <source>
        <dbReference type="Proteomes" id="UP000036464"/>
    </source>
</evidence>
<reference evidence="1 2" key="1">
    <citation type="submission" date="2015-05" db="EMBL/GenBank/DDBJ databases">
        <title>Genome sequence of Mycobacterium heraklionense Davo strain.</title>
        <authorList>
            <person name="Greninger A.L."/>
            <person name="Cunningham G."/>
            <person name="Miller S."/>
        </authorList>
    </citation>
    <scope>NUCLEOTIDE SEQUENCE [LARGE SCALE GENOMIC DNA]</scope>
    <source>
        <strain evidence="1 2">Davo</strain>
    </source>
</reference>
<protein>
    <submittedName>
        <fullName evidence="1">Uncharacterized protein</fullName>
    </submittedName>
</protein>
<keyword evidence="2" id="KW-1185">Reference proteome</keyword>
<proteinExistence type="predicted"/>
<dbReference type="RefSeq" id="WP_047321206.1">
    <property type="nucleotide sequence ID" value="NZ_LDPO01000027.1"/>
</dbReference>
<dbReference type="Proteomes" id="UP000036464">
    <property type="component" value="Unassembled WGS sequence"/>
</dbReference>
<accession>A0ABR5F9Y8</accession>
<evidence type="ECO:0000313" key="1">
    <source>
        <dbReference type="EMBL" id="KLO25868.1"/>
    </source>
</evidence>
<comment type="caution">
    <text evidence="1">The sequence shown here is derived from an EMBL/GenBank/DDBJ whole genome shotgun (WGS) entry which is preliminary data.</text>
</comment>